<keyword evidence="1" id="KW-0175">Coiled coil</keyword>
<accession>A0ABR2IAZ8</accession>
<reference evidence="2 3" key="1">
    <citation type="submission" date="2024-04" db="EMBL/GenBank/DDBJ databases">
        <title>Tritrichomonas musculus Genome.</title>
        <authorList>
            <person name="Alves-Ferreira E."/>
            <person name="Grigg M."/>
            <person name="Lorenzi H."/>
            <person name="Galac M."/>
        </authorList>
    </citation>
    <scope>NUCLEOTIDE SEQUENCE [LARGE SCALE GENOMIC DNA]</scope>
    <source>
        <strain evidence="2 3">EAF2021</strain>
    </source>
</reference>
<dbReference type="Proteomes" id="UP001470230">
    <property type="component" value="Unassembled WGS sequence"/>
</dbReference>
<protein>
    <submittedName>
        <fullName evidence="2">Uncharacterized protein</fullName>
    </submittedName>
</protein>
<keyword evidence="3" id="KW-1185">Reference proteome</keyword>
<feature type="coiled-coil region" evidence="1">
    <location>
        <begin position="307"/>
        <end position="341"/>
    </location>
</feature>
<proteinExistence type="predicted"/>
<dbReference type="EMBL" id="JAPFFF010000018">
    <property type="protein sequence ID" value="KAK8860163.1"/>
    <property type="molecule type" value="Genomic_DNA"/>
</dbReference>
<evidence type="ECO:0000313" key="3">
    <source>
        <dbReference type="Proteomes" id="UP001470230"/>
    </source>
</evidence>
<feature type="coiled-coil region" evidence="1">
    <location>
        <begin position="256"/>
        <end position="283"/>
    </location>
</feature>
<comment type="caution">
    <text evidence="2">The sequence shown here is derived from an EMBL/GenBank/DDBJ whole genome shotgun (WGS) entry which is preliminary data.</text>
</comment>
<organism evidence="2 3">
    <name type="scientific">Tritrichomonas musculus</name>
    <dbReference type="NCBI Taxonomy" id="1915356"/>
    <lineage>
        <taxon>Eukaryota</taxon>
        <taxon>Metamonada</taxon>
        <taxon>Parabasalia</taxon>
        <taxon>Tritrichomonadida</taxon>
        <taxon>Tritrichomonadidae</taxon>
        <taxon>Tritrichomonas</taxon>
    </lineage>
</organism>
<sequence length="708" mass="83004">MRKKGRNKAITQIKGNEKQNLIKKQFGVKQLEKIYDQSKEQIPHIPKVYQKIKESMIEFSDQRDRAIQFDRGRADFHIHAIVTNRNDQILFHQHLIDIHDELMKRNEEYKEEIQRLQFKQQEMVNSLKLQIESVAHQLKGLKPFQERRKIIIEQKKALEGLIFKEKQIHQDELTDIHHILLDQREYYENDLRTRLEIARKFAEEYSDLHIDALTKKIADSTSSERRNLYSLETKLLDELYNIDSLVKASNYYTRQNQVLRKNIENTTVKIINYKQEKKDIEIQMLETISLHQRELSQIKDCLKEKESDIINIKISKLREENERLKREAAVSYELMKKAENSRIIGLEKSFEIDLLKTIKDSAEYVINALENKYGVTDDPLFLSQKNPMGKLIRRLVLIEKEVKKQHDSTINIFFDTEINKASNVSNSGSERNSDLDMNVDLSDLENLNYINDFDKENNKLNELSDISNTELNVSISNSRTSSSSINIYENNDENNTNNSNYSNISAINNNISDKQYSKVDVEVQTEKPIRSNRLKGIKAPPTPPNYPYQFRSELSKTINDSNFNKIGNFNKNRLNYLYYTYANTPIEQEQKLIGNNIDENKFGHLNQTVILDGKKFTPQPPDIPISSHSKAKMKLRNESKKDSTIGIDHLNEKINNLDNCESSYFPKSLTPRRRKIQRKEYHATPEFRKISNSGKIPSDHIRITRAHK</sequence>
<evidence type="ECO:0000256" key="1">
    <source>
        <dbReference type="SAM" id="Coils"/>
    </source>
</evidence>
<feature type="coiled-coil region" evidence="1">
    <location>
        <begin position="92"/>
        <end position="126"/>
    </location>
</feature>
<evidence type="ECO:0000313" key="2">
    <source>
        <dbReference type="EMBL" id="KAK8860163.1"/>
    </source>
</evidence>
<gene>
    <name evidence="2" type="ORF">M9Y10_011827</name>
</gene>
<name>A0ABR2IAZ8_9EUKA</name>